<accession>A0ABR2KA92</accession>
<comment type="caution">
    <text evidence="6">The sequence shown here is derived from an EMBL/GenBank/DDBJ whole genome shotgun (WGS) entry which is preliminary data.</text>
</comment>
<keyword evidence="1" id="KW-0140">cGMP</keyword>
<dbReference type="InterPro" id="IPR023174">
    <property type="entry name" value="PDEase_CS"/>
</dbReference>
<evidence type="ECO:0000256" key="2">
    <source>
        <dbReference type="ARBA" id="ARBA00022723"/>
    </source>
</evidence>
<sequence length="1215" mass="135436">MSFLQNYNKKLDFSAQPSGLNLGGGFFARSPSSLNPFAAPALDTTQQTTARAGTTQKDSSAVADSSLMTVDRLMRELEIKCKEVEKLQGDVRTLIQMQIRKASQIRKTVEERDQLYEQLEASSKIIDSIQESHINESDLGIRPYTEQSSNDEDPYFVQNSVFLRTFLRNDQKALEELINNIGKVSSETARGKAAQALLGQMQRFLELNAVFERLSDENGSDTFVPTFEQNVRTLIEARRVVLWARVPSAGVYVSRTGPSFVPEGEGILGYVGQEKKRMIITDPARHIQYSSDYESDLAQAKIVLYQPVFNSENKIIWIIQMVDRLGQNEVIPPSNDDMLVIDYLTSALQRLFQEENRYDEMIKSILTESTKSLLNERQVMPLLETVQLTVTRIIGCEALQIFFADPEHNSLFQIKEAANTNSDTNGDVELSSVTRHEISVDNAGIAGVSYKTKKTVNVGIAKEHNGYNASVDGEYSTGSLLAVPLVNSKGAVTLVAVARQKRSGMMFTKSDEIILEALSRVSSGALSNAQSHERNLSEIKKTLSNHRYYTALLAVAQELSSVLDTNTLVRKIMTKAQAFIGADRCSLFLVDKERGGLWSIVADGTDKIHIPEGQGIAGHVAATGEMLNIPDAYMDARFNQQIDKQTRYRTKSILCVPIKNNDGTLIGCTQMINKLNAPEFSNTDVELISAFNVFCGIALSNAQLYESATQSKKKMTAMLDIALNLTNTSTFNALISNITGKALELLEAEFCYVFIIDRARHVCKPLATNSEQAIEFSTKSDAVGFVATTGSEVNVSEPQKDKRFDLFFCDHAKITPNSILAMPVVDASNQVVGVMEAINKNGMPKFTDEDQALLKAFCSFTGLALDRWMMKKPGDFWKNEADLVDSLSPEDLQATCIPDKLRIYEPLSSTVSSQSFDVFQFPLNEQFRIVAHFFDDLGIITEFKITMGTFLAFLHQASSEYHHVPYHNWNHAMDVTQYIFFQIKLGRLNASFNKLELFALLFAGICHDMGHSGRSNTFNVKAQTPLSLLYKDQPVMETFHCSSAIKTVAKPNCNILENLDNNQLHDFWILVINSILATDMSQHQKIIEEVSRRTGDGKLDLTNPQNRASLLKVIIKLADLSNLFRPFDTASSWASTLVEECFSQGDEEQKLGIGFTSPMNDRNSLELAKSQVSFLLTCGLPLVSVGVKAVPAFKPIDDQFQENIDKWKTIVKEQK</sequence>
<dbReference type="Pfam" id="PF01590">
    <property type="entry name" value="GAF"/>
    <property type="match status" value="2"/>
</dbReference>
<dbReference type="SMART" id="SM00471">
    <property type="entry name" value="HDc"/>
    <property type="match status" value="1"/>
</dbReference>
<dbReference type="Gene3D" id="3.30.450.40">
    <property type="match status" value="4"/>
</dbReference>
<evidence type="ECO:0000256" key="3">
    <source>
        <dbReference type="ARBA" id="ARBA00022801"/>
    </source>
</evidence>
<dbReference type="CDD" id="cd00077">
    <property type="entry name" value="HDc"/>
    <property type="match status" value="1"/>
</dbReference>
<evidence type="ECO:0000313" key="7">
    <source>
        <dbReference type="Proteomes" id="UP001470230"/>
    </source>
</evidence>
<organism evidence="6 7">
    <name type="scientific">Tritrichomonas musculus</name>
    <dbReference type="NCBI Taxonomy" id="1915356"/>
    <lineage>
        <taxon>Eukaryota</taxon>
        <taxon>Metamonada</taxon>
        <taxon>Parabasalia</taxon>
        <taxon>Tritrichomonadida</taxon>
        <taxon>Tritrichomonadidae</taxon>
        <taxon>Tritrichomonas</taxon>
    </lineage>
</organism>
<protein>
    <recommendedName>
        <fullName evidence="4">Phosphodiesterase</fullName>
        <ecNumber evidence="4">3.1.4.-</ecNumber>
    </recommendedName>
</protein>
<dbReference type="InterPro" id="IPR036971">
    <property type="entry name" value="PDEase_catalytic_dom_sf"/>
</dbReference>
<evidence type="ECO:0000313" key="6">
    <source>
        <dbReference type="EMBL" id="KAK8887691.1"/>
    </source>
</evidence>
<dbReference type="EC" id="3.1.4.-" evidence="4"/>
<evidence type="ECO:0000259" key="5">
    <source>
        <dbReference type="PROSITE" id="PS51845"/>
    </source>
</evidence>
<keyword evidence="3 4" id="KW-0378">Hydrolase</keyword>
<dbReference type="PRINTS" id="PR00387">
    <property type="entry name" value="PDIESTERASE1"/>
</dbReference>
<dbReference type="Gene3D" id="1.10.1300.10">
    <property type="entry name" value="3'5'-cyclic nucleotide phosphodiesterase, catalytic domain"/>
    <property type="match status" value="1"/>
</dbReference>
<dbReference type="Pfam" id="PF00233">
    <property type="entry name" value="PDEase_I"/>
    <property type="match status" value="1"/>
</dbReference>
<name>A0ABR2KA92_9EUKA</name>
<dbReference type="SUPFAM" id="SSF55781">
    <property type="entry name" value="GAF domain-like"/>
    <property type="match status" value="4"/>
</dbReference>
<dbReference type="InterPro" id="IPR003018">
    <property type="entry name" value="GAF"/>
</dbReference>
<dbReference type="PROSITE" id="PS51845">
    <property type="entry name" value="PDEASE_I_2"/>
    <property type="match status" value="1"/>
</dbReference>
<feature type="domain" description="PDEase" evidence="5">
    <location>
        <begin position="885"/>
        <end position="1214"/>
    </location>
</feature>
<dbReference type="Proteomes" id="UP001470230">
    <property type="component" value="Unassembled WGS sequence"/>
</dbReference>
<comment type="similarity">
    <text evidence="4">Belongs to the cyclic nucleotide phosphodiesterase family.</text>
</comment>
<keyword evidence="2 4" id="KW-0479">Metal-binding</keyword>
<dbReference type="InterPro" id="IPR029016">
    <property type="entry name" value="GAF-like_dom_sf"/>
</dbReference>
<comment type="cofactor">
    <cofactor evidence="4">
        <name>a divalent metal cation</name>
        <dbReference type="ChEBI" id="CHEBI:60240"/>
    </cofactor>
    <text evidence="4">Binds 2 divalent metal cations per subunit. Site 1 may preferentially bind zinc ions, while site 2 has a preference for magnesium and/or manganese ions.</text>
</comment>
<dbReference type="EMBL" id="JAPFFF010000006">
    <property type="protein sequence ID" value="KAK8887691.1"/>
    <property type="molecule type" value="Genomic_DNA"/>
</dbReference>
<dbReference type="SMART" id="SM00065">
    <property type="entry name" value="GAF"/>
    <property type="match status" value="3"/>
</dbReference>
<gene>
    <name evidence="6" type="ORF">M9Y10_038744</name>
</gene>
<keyword evidence="7" id="KW-1185">Reference proteome</keyword>
<proteinExistence type="inferred from homology"/>
<dbReference type="InterPro" id="IPR003607">
    <property type="entry name" value="HD/PDEase_dom"/>
</dbReference>
<evidence type="ECO:0000256" key="4">
    <source>
        <dbReference type="RuleBase" id="RU363067"/>
    </source>
</evidence>
<dbReference type="InterPro" id="IPR002073">
    <property type="entry name" value="PDEase_catalytic_dom"/>
</dbReference>
<reference evidence="6 7" key="1">
    <citation type="submission" date="2024-04" db="EMBL/GenBank/DDBJ databases">
        <title>Tritrichomonas musculus Genome.</title>
        <authorList>
            <person name="Alves-Ferreira E."/>
            <person name="Grigg M."/>
            <person name="Lorenzi H."/>
            <person name="Galac M."/>
        </authorList>
    </citation>
    <scope>NUCLEOTIDE SEQUENCE [LARGE SCALE GENOMIC DNA]</scope>
    <source>
        <strain evidence="6 7">EAF2021</strain>
    </source>
</reference>
<dbReference type="PANTHER" id="PTHR11347">
    <property type="entry name" value="CYCLIC NUCLEOTIDE PHOSPHODIESTERASE"/>
    <property type="match status" value="1"/>
</dbReference>
<dbReference type="InterPro" id="IPR023088">
    <property type="entry name" value="PDEase"/>
</dbReference>
<dbReference type="PROSITE" id="PS00126">
    <property type="entry name" value="PDEASE_I_1"/>
    <property type="match status" value="1"/>
</dbReference>
<evidence type="ECO:0000256" key="1">
    <source>
        <dbReference type="ARBA" id="ARBA00022535"/>
    </source>
</evidence>
<dbReference type="SUPFAM" id="SSF109604">
    <property type="entry name" value="HD-domain/PDEase-like"/>
    <property type="match status" value="1"/>
</dbReference>